<comment type="caution">
    <text evidence="1">The sequence shown here is derived from an EMBL/GenBank/DDBJ whole genome shotgun (WGS) entry which is preliminary data.</text>
</comment>
<gene>
    <name evidence="1" type="ORF">LCGC14_1543000</name>
</gene>
<accession>A0A0F9JDF4</accession>
<name>A0A0F9JDF4_9ZZZZ</name>
<protein>
    <submittedName>
        <fullName evidence="1">Uncharacterized protein</fullName>
    </submittedName>
</protein>
<dbReference type="AlphaFoldDB" id="A0A0F9JDF4"/>
<sequence>MVEKKSYHLNVTARGEMAEYLTELRELGVSMTKFVVKAIEIYIPIHREKMEVLKRYKKAMKNYSPNINQKEIKNE</sequence>
<evidence type="ECO:0000313" key="1">
    <source>
        <dbReference type="EMBL" id="KKM60321.1"/>
    </source>
</evidence>
<proteinExistence type="predicted"/>
<reference evidence="1" key="1">
    <citation type="journal article" date="2015" name="Nature">
        <title>Complex archaea that bridge the gap between prokaryotes and eukaryotes.</title>
        <authorList>
            <person name="Spang A."/>
            <person name="Saw J.H."/>
            <person name="Jorgensen S.L."/>
            <person name="Zaremba-Niedzwiedzka K."/>
            <person name="Martijn J."/>
            <person name="Lind A.E."/>
            <person name="van Eijk R."/>
            <person name="Schleper C."/>
            <person name="Guy L."/>
            <person name="Ettema T.J."/>
        </authorList>
    </citation>
    <scope>NUCLEOTIDE SEQUENCE</scope>
</reference>
<organism evidence="1">
    <name type="scientific">marine sediment metagenome</name>
    <dbReference type="NCBI Taxonomy" id="412755"/>
    <lineage>
        <taxon>unclassified sequences</taxon>
        <taxon>metagenomes</taxon>
        <taxon>ecological metagenomes</taxon>
    </lineage>
</organism>
<dbReference type="EMBL" id="LAZR01011699">
    <property type="protein sequence ID" value="KKM60321.1"/>
    <property type="molecule type" value="Genomic_DNA"/>
</dbReference>